<evidence type="ECO:0000313" key="6">
    <source>
        <dbReference type="Proteomes" id="UP000799291"/>
    </source>
</evidence>
<dbReference type="Pfam" id="PF06094">
    <property type="entry name" value="GGACT"/>
    <property type="match status" value="1"/>
</dbReference>
<organism evidence="5 6">
    <name type="scientific">Lentithecium fluviatile CBS 122367</name>
    <dbReference type="NCBI Taxonomy" id="1168545"/>
    <lineage>
        <taxon>Eukaryota</taxon>
        <taxon>Fungi</taxon>
        <taxon>Dikarya</taxon>
        <taxon>Ascomycota</taxon>
        <taxon>Pezizomycotina</taxon>
        <taxon>Dothideomycetes</taxon>
        <taxon>Pleosporomycetidae</taxon>
        <taxon>Pleosporales</taxon>
        <taxon>Massarineae</taxon>
        <taxon>Lentitheciaceae</taxon>
        <taxon>Lentithecium</taxon>
    </lineage>
</organism>
<dbReference type="InterPro" id="IPR009288">
    <property type="entry name" value="AIG2-like_dom"/>
</dbReference>
<evidence type="ECO:0000256" key="1">
    <source>
        <dbReference type="ARBA" id="ARBA00008861"/>
    </source>
</evidence>
<dbReference type="InterPro" id="IPR045038">
    <property type="entry name" value="AIG2-like"/>
</dbReference>
<keyword evidence="2" id="KW-0808">Transferase</keyword>
<reference evidence="5" key="1">
    <citation type="journal article" date="2020" name="Stud. Mycol.">
        <title>101 Dothideomycetes genomes: a test case for predicting lifestyles and emergence of pathogens.</title>
        <authorList>
            <person name="Haridas S."/>
            <person name="Albert R."/>
            <person name="Binder M."/>
            <person name="Bloem J."/>
            <person name="Labutti K."/>
            <person name="Salamov A."/>
            <person name="Andreopoulos B."/>
            <person name="Baker S."/>
            <person name="Barry K."/>
            <person name="Bills G."/>
            <person name="Bluhm B."/>
            <person name="Cannon C."/>
            <person name="Castanera R."/>
            <person name="Culley D."/>
            <person name="Daum C."/>
            <person name="Ezra D."/>
            <person name="Gonzalez J."/>
            <person name="Henrissat B."/>
            <person name="Kuo A."/>
            <person name="Liang C."/>
            <person name="Lipzen A."/>
            <person name="Lutzoni F."/>
            <person name="Magnuson J."/>
            <person name="Mondo S."/>
            <person name="Nolan M."/>
            <person name="Ohm R."/>
            <person name="Pangilinan J."/>
            <person name="Park H.-J."/>
            <person name="Ramirez L."/>
            <person name="Alfaro M."/>
            <person name="Sun H."/>
            <person name="Tritt A."/>
            <person name="Yoshinaga Y."/>
            <person name="Zwiers L.-H."/>
            <person name="Turgeon B."/>
            <person name="Goodwin S."/>
            <person name="Spatafora J."/>
            <person name="Crous P."/>
            <person name="Grigoriev I."/>
        </authorList>
    </citation>
    <scope>NUCLEOTIDE SEQUENCE</scope>
    <source>
        <strain evidence="5">CBS 122367</strain>
    </source>
</reference>
<comment type="similarity">
    <text evidence="1">Belongs to the gamma-glutamylcyclotransferase family.</text>
</comment>
<evidence type="ECO:0000259" key="4">
    <source>
        <dbReference type="Pfam" id="PF06094"/>
    </source>
</evidence>
<proteinExistence type="inferred from homology"/>
<feature type="domain" description="Gamma-glutamylcyclotransferase AIG2-like" evidence="4">
    <location>
        <begin position="1"/>
        <end position="90"/>
    </location>
</feature>
<dbReference type="InterPro" id="IPR036568">
    <property type="entry name" value="GGCT-like_sf"/>
</dbReference>
<dbReference type="PANTHER" id="PTHR31544">
    <property type="entry name" value="AIG2-LIKE PROTEIN D"/>
    <property type="match status" value="1"/>
</dbReference>
<dbReference type="Proteomes" id="UP000799291">
    <property type="component" value="Unassembled WGS sequence"/>
</dbReference>
<dbReference type="Gene3D" id="3.10.490.10">
    <property type="entry name" value="Gamma-glutamyl cyclotransferase-like"/>
    <property type="match status" value="1"/>
</dbReference>
<protein>
    <recommendedName>
        <fullName evidence="3">Putative gamma-glutamylcyclotransferase</fullName>
    </recommendedName>
</protein>
<sequence>MFFYGLPMTPKMLKSLLNLPTRPTLRRATLADYANKLWGPYPVLVPKPGGKAQGMVWYATPDQFESLEYYEGSTYTWTECEVEVEEENVDAKEEQGMEKWETVRGRRVFVAKDPESEGLEGGVWEFGRA</sequence>
<dbReference type="PANTHER" id="PTHR31544:SF4">
    <property type="entry name" value="GAMMA-GLUTAMYLCYCLOTRANSFERASE-RELATED"/>
    <property type="match status" value="1"/>
</dbReference>
<evidence type="ECO:0000313" key="5">
    <source>
        <dbReference type="EMBL" id="KAF2681115.1"/>
    </source>
</evidence>
<dbReference type="AlphaFoldDB" id="A0A6G1ISH7"/>
<dbReference type="SUPFAM" id="SSF110857">
    <property type="entry name" value="Gamma-glutamyl cyclotransferase-like"/>
    <property type="match status" value="1"/>
</dbReference>
<evidence type="ECO:0000256" key="3">
    <source>
        <dbReference type="ARBA" id="ARBA00030602"/>
    </source>
</evidence>
<gene>
    <name evidence="5" type="ORF">K458DRAFT_489595</name>
</gene>
<dbReference type="EMBL" id="MU005593">
    <property type="protein sequence ID" value="KAF2681115.1"/>
    <property type="molecule type" value="Genomic_DNA"/>
</dbReference>
<accession>A0A6G1ISH7</accession>
<dbReference type="InterPro" id="IPR013024">
    <property type="entry name" value="GGCT-like"/>
</dbReference>
<dbReference type="GO" id="GO:0016740">
    <property type="term" value="F:transferase activity"/>
    <property type="evidence" value="ECO:0007669"/>
    <property type="project" value="UniProtKB-KW"/>
</dbReference>
<dbReference type="CDD" id="cd06661">
    <property type="entry name" value="GGCT_like"/>
    <property type="match status" value="1"/>
</dbReference>
<keyword evidence="6" id="KW-1185">Reference proteome</keyword>
<name>A0A6G1ISH7_9PLEO</name>
<evidence type="ECO:0000256" key="2">
    <source>
        <dbReference type="ARBA" id="ARBA00022679"/>
    </source>
</evidence>